<dbReference type="AlphaFoldDB" id="A0A432X721"/>
<comment type="caution">
    <text evidence="3">The sequence shown here is derived from an EMBL/GenBank/DDBJ whole genome shotgun (WGS) entry which is preliminary data.</text>
</comment>
<feature type="region of interest" description="Disordered" evidence="1">
    <location>
        <begin position="180"/>
        <end position="217"/>
    </location>
</feature>
<organism evidence="3 4">
    <name type="scientific">Aliidiomarina taiwanensis</name>
    <dbReference type="NCBI Taxonomy" id="946228"/>
    <lineage>
        <taxon>Bacteria</taxon>
        <taxon>Pseudomonadati</taxon>
        <taxon>Pseudomonadota</taxon>
        <taxon>Gammaproteobacteria</taxon>
        <taxon>Alteromonadales</taxon>
        <taxon>Idiomarinaceae</taxon>
        <taxon>Aliidiomarina</taxon>
    </lineage>
</organism>
<proteinExistence type="predicted"/>
<evidence type="ECO:0000313" key="4">
    <source>
        <dbReference type="Proteomes" id="UP000286976"/>
    </source>
</evidence>
<evidence type="ECO:0000313" key="3">
    <source>
        <dbReference type="EMBL" id="RUO42659.1"/>
    </source>
</evidence>
<feature type="transmembrane region" description="Helical" evidence="2">
    <location>
        <begin position="12"/>
        <end position="35"/>
    </location>
</feature>
<dbReference type="Proteomes" id="UP000286976">
    <property type="component" value="Unassembled WGS sequence"/>
</dbReference>
<reference evidence="3 4" key="1">
    <citation type="journal article" date="2011" name="Front. Microbiol.">
        <title>Genomic signatures of strain selection and enhancement in Bacillus atrophaeus var. globigii, a historical biowarfare simulant.</title>
        <authorList>
            <person name="Gibbons H.S."/>
            <person name="Broomall S.M."/>
            <person name="McNew L.A."/>
            <person name="Daligault H."/>
            <person name="Chapman C."/>
            <person name="Bruce D."/>
            <person name="Karavis M."/>
            <person name="Krepps M."/>
            <person name="McGregor P.A."/>
            <person name="Hong C."/>
            <person name="Park K.H."/>
            <person name="Akmal A."/>
            <person name="Feldman A."/>
            <person name="Lin J.S."/>
            <person name="Chang W.E."/>
            <person name="Higgs B.W."/>
            <person name="Demirev P."/>
            <person name="Lindquist J."/>
            <person name="Liem A."/>
            <person name="Fochler E."/>
            <person name="Read T.D."/>
            <person name="Tapia R."/>
            <person name="Johnson S."/>
            <person name="Bishop-Lilly K.A."/>
            <person name="Detter C."/>
            <person name="Han C."/>
            <person name="Sozhamannan S."/>
            <person name="Rosenzweig C.N."/>
            <person name="Skowronski E.W."/>
        </authorList>
    </citation>
    <scope>NUCLEOTIDE SEQUENCE [LARGE SCALE GENOMIC DNA]</scope>
    <source>
        <strain evidence="3 4">AIT1</strain>
    </source>
</reference>
<keyword evidence="2" id="KW-1133">Transmembrane helix</keyword>
<gene>
    <name evidence="3" type="ORF">CWE15_04400</name>
</gene>
<feature type="compositionally biased region" description="Acidic residues" evidence="1">
    <location>
        <begin position="187"/>
        <end position="200"/>
    </location>
</feature>
<keyword evidence="4" id="KW-1185">Reference proteome</keyword>
<keyword evidence="2" id="KW-0472">Membrane</keyword>
<dbReference type="EMBL" id="PIPQ01000002">
    <property type="protein sequence ID" value="RUO42659.1"/>
    <property type="molecule type" value="Genomic_DNA"/>
</dbReference>
<feature type="transmembrane region" description="Helical" evidence="2">
    <location>
        <begin position="88"/>
        <end position="112"/>
    </location>
</feature>
<sequence>MQWKPDPLSKWFIFALVMLTSVVTVLLILIAFYFIGDYPETYGELRAHWLNVDYSDGLTIDERVAIELLSEKGVIHSRDEYASALTGYYSTIISTLITFIGLLAIVQFGFIISQAKETASRHARETIEGERAKFNFDAASKLQELADGKNRSLKSELQDELEELRNEVNRHQEDISSLTAIIKSLTDDPEQDEESNDDSLDLSGGEISQDDDLKKGG</sequence>
<evidence type="ECO:0000256" key="2">
    <source>
        <dbReference type="SAM" id="Phobius"/>
    </source>
</evidence>
<accession>A0A432X721</accession>
<keyword evidence="2" id="KW-0812">Transmembrane</keyword>
<evidence type="ECO:0000256" key="1">
    <source>
        <dbReference type="SAM" id="MobiDB-lite"/>
    </source>
</evidence>
<dbReference type="RefSeq" id="WP_126756869.1">
    <property type="nucleotide sequence ID" value="NZ_PIPQ01000002.1"/>
</dbReference>
<name>A0A432X721_9GAMM</name>
<protein>
    <submittedName>
        <fullName evidence="3">Uncharacterized protein</fullName>
    </submittedName>
</protein>